<reference evidence="3" key="1">
    <citation type="submission" date="2018-03" db="EMBL/GenBank/DDBJ databases">
        <title>Lachnoclostridium SNUG30370 gen.nov., sp.nov., isolated from human faeces.</title>
        <authorList>
            <person name="Seo B."/>
            <person name="Jeon K."/>
            <person name="Ko G."/>
        </authorList>
    </citation>
    <scope>NUCLEOTIDE SEQUENCE [LARGE SCALE GENOMIC DNA]</scope>
    <source>
        <strain evidence="3">SNUG30370</strain>
    </source>
</reference>
<dbReference type="Proteomes" id="UP000241201">
    <property type="component" value="Unassembled WGS sequence"/>
</dbReference>
<accession>A0A2T3G2E7</accession>
<gene>
    <name evidence="2" type="ORF">C7U55_02725</name>
    <name evidence="1" type="ORF">LJD69_01910</name>
</gene>
<sequence>MLNSISVVGRIVKSVYHVHDKAFIDIEVKKPFPLEIGYESWDVFSVQLWKGLEGMMDDVGEIGMFLAIRGRLVVNTENDKHSMIKNTVIYAELIETLNKYFYK</sequence>
<reference evidence="2" key="2">
    <citation type="journal article" date="2019" name="Int. J. Syst. Evol. Microbiol.">
        <title>Faecalibacillus intestinalis gen. nov., sp. nov. and Faecalibacillus faecis sp. nov., isolated from human faeces.</title>
        <authorList>
            <person name="Seo B."/>
            <person name="Jeon K."/>
            <person name="Baek I."/>
            <person name="Lee Y.M."/>
            <person name="Baek K."/>
            <person name="Ko G."/>
        </authorList>
    </citation>
    <scope>NUCLEOTIDE SEQUENCE</scope>
    <source>
        <strain evidence="2">SNUG30370</strain>
    </source>
</reference>
<keyword evidence="3" id="KW-1185">Reference proteome</keyword>
<dbReference type="EMBL" id="JAJDKZ010000003">
    <property type="protein sequence ID" value="MCB8609349.1"/>
    <property type="molecule type" value="Genomic_DNA"/>
</dbReference>
<comment type="caution">
    <text evidence="2">The sequence shown here is derived from an EMBL/GenBank/DDBJ whole genome shotgun (WGS) entry which is preliminary data.</text>
</comment>
<evidence type="ECO:0000313" key="2">
    <source>
        <dbReference type="EMBL" id="PST41714.1"/>
    </source>
</evidence>
<evidence type="ECO:0008006" key="4">
    <source>
        <dbReference type="Google" id="ProtNLM"/>
    </source>
</evidence>
<dbReference type="AlphaFoldDB" id="A0A2T3G2E7"/>
<evidence type="ECO:0000313" key="3">
    <source>
        <dbReference type="Proteomes" id="UP000241201"/>
    </source>
</evidence>
<organism evidence="2 3">
    <name type="scientific">Faecalibacillus faecis</name>
    <dbReference type="NCBI Taxonomy" id="1982628"/>
    <lineage>
        <taxon>Bacteria</taxon>
        <taxon>Bacillati</taxon>
        <taxon>Bacillota</taxon>
        <taxon>Erysipelotrichia</taxon>
        <taxon>Erysipelotrichales</taxon>
        <taxon>Coprobacillaceae</taxon>
        <taxon>Faecalibacillus</taxon>
    </lineage>
</organism>
<dbReference type="Proteomes" id="UP001198439">
    <property type="component" value="Unassembled WGS sequence"/>
</dbReference>
<dbReference type="GeneID" id="77470019"/>
<name>A0A2T3G2E7_9FIRM</name>
<proteinExistence type="predicted"/>
<reference evidence="1" key="3">
    <citation type="submission" date="2021-10" db="EMBL/GenBank/DDBJ databases">
        <title>Collection of gut derived symbiotic bacterial strains cultured from healthy donors.</title>
        <authorList>
            <person name="Lin H."/>
            <person name="Littmann E."/>
            <person name="Kohout C."/>
            <person name="Pamer E.G."/>
        </authorList>
    </citation>
    <scope>NUCLEOTIDE SEQUENCE</scope>
    <source>
        <strain evidence="1">DFI.4.48</strain>
    </source>
</reference>
<dbReference type="EMBL" id="PYLP01000002">
    <property type="protein sequence ID" value="PST41714.1"/>
    <property type="molecule type" value="Genomic_DNA"/>
</dbReference>
<evidence type="ECO:0000313" key="1">
    <source>
        <dbReference type="EMBL" id="MCB8609349.1"/>
    </source>
</evidence>
<protein>
    <recommendedName>
        <fullName evidence="4">Single-stranded DNA-binding protein</fullName>
    </recommendedName>
</protein>
<dbReference type="RefSeq" id="WP_106987239.1">
    <property type="nucleotide sequence ID" value="NZ_DAWBWI010000273.1"/>
</dbReference>